<name>A0A562IYR8_9GAMM</name>
<dbReference type="AlphaFoldDB" id="A0A562IYR8"/>
<evidence type="ECO:0000313" key="4">
    <source>
        <dbReference type="Proteomes" id="UP000319627"/>
    </source>
</evidence>
<evidence type="ECO:0000256" key="1">
    <source>
        <dbReference type="SAM" id="Phobius"/>
    </source>
</evidence>
<keyword evidence="1" id="KW-1133">Transmembrane helix</keyword>
<keyword evidence="1" id="KW-0472">Membrane</keyword>
<keyword evidence="4" id="KW-1185">Reference proteome</keyword>
<keyword evidence="2" id="KW-0732">Signal</keyword>
<feature type="chain" id="PRO_5022086949" evidence="2">
    <location>
        <begin position="31"/>
        <end position="87"/>
    </location>
</feature>
<gene>
    <name evidence="3" type="ORF">LX59_01111</name>
</gene>
<sequence>MLSYLRRLKERSNRVFLAVAAFFLPAIALAQEAGSGDQVTAGIASLQGQVLTYVGLGIGACVAILLVSLAGDIGIGVAKKWLRKGAS</sequence>
<keyword evidence="1" id="KW-0812">Transmembrane</keyword>
<organism evidence="3 4">
    <name type="scientific">Azomonas agilis</name>
    <dbReference type="NCBI Taxonomy" id="116849"/>
    <lineage>
        <taxon>Bacteria</taxon>
        <taxon>Pseudomonadati</taxon>
        <taxon>Pseudomonadota</taxon>
        <taxon>Gammaproteobacteria</taxon>
        <taxon>Pseudomonadales</taxon>
        <taxon>Pseudomonadaceae</taxon>
        <taxon>Azomonas</taxon>
    </lineage>
</organism>
<feature type="transmembrane region" description="Helical" evidence="1">
    <location>
        <begin position="54"/>
        <end position="78"/>
    </location>
</feature>
<evidence type="ECO:0000313" key="3">
    <source>
        <dbReference type="EMBL" id="TWH76191.1"/>
    </source>
</evidence>
<dbReference type="EMBL" id="VLKG01000003">
    <property type="protein sequence ID" value="TWH76191.1"/>
    <property type="molecule type" value="Genomic_DNA"/>
</dbReference>
<proteinExistence type="predicted"/>
<feature type="signal peptide" evidence="2">
    <location>
        <begin position="1"/>
        <end position="30"/>
    </location>
</feature>
<accession>A0A562IYR8</accession>
<comment type="caution">
    <text evidence="3">The sequence shown here is derived from an EMBL/GenBank/DDBJ whole genome shotgun (WGS) entry which is preliminary data.</text>
</comment>
<dbReference type="RefSeq" id="WP_144570843.1">
    <property type="nucleotide sequence ID" value="NZ_VLKG01000003.1"/>
</dbReference>
<evidence type="ECO:0000256" key="2">
    <source>
        <dbReference type="SAM" id="SignalP"/>
    </source>
</evidence>
<reference evidence="3 4" key="1">
    <citation type="submission" date="2019-07" db="EMBL/GenBank/DDBJ databases">
        <title>Genomic Encyclopedia of Type Strains, Phase I: the one thousand microbial genomes (KMG-I) project.</title>
        <authorList>
            <person name="Kyrpides N."/>
        </authorList>
    </citation>
    <scope>NUCLEOTIDE SEQUENCE [LARGE SCALE GENOMIC DNA]</scope>
    <source>
        <strain evidence="3 4">DSM 375</strain>
    </source>
</reference>
<dbReference type="Proteomes" id="UP000319627">
    <property type="component" value="Unassembled WGS sequence"/>
</dbReference>
<protein>
    <submittedName>
        <fullName evidence="3">Uncharacterized protein</fullName>
    </submittedName>
</protein>